<feature type="transmembrane region" description="Helical" evidence="6">
    <location>
        <begin position="341"/>
        <end position="361"/>
    </location>
</feature>
<evidence type="ECO:0000256" key="1">
    <source>
        <dbReference type="ARBA" id="ARBA00004141"/>
    </source>
</evidence>
<protein>
    <submittedName>
        <fullName evidence="8">Related to transporter (Major facilitator superfamily)</fullName>
    </submittedName>
</protein>
<feature type="region of interest" description="Disordered" evidence="5">
    <location>
        <begin position="1"/>
        <end position="54"/>
    </location>
</feature>
<dbReference type="GeneID" id="35603560"/>
<organism evidence="8 9">
    <name type="scientific">Ramularia collo-cygni</name>
    <dbReference type="NCBI Taxonomy" id="112498"/>
    <lineage>
        <taxon>Eukaryota</taxon>
        <taxon>Fungi</taxon>
        <taxon>Dikarya</taxon>
        <taxon>Ascomycota</taxon>
        <taxon>Pezizomycotina</taxon>
        <taxon>Dothideomycetes</taxon>
        <taxon>Dothideomycetidae</taxon>
        <taxon>Mycosphaerellales</taxon>
        <taxon>Mycosphaerellaceae</taxon>
        <taxon>Ramularia</taxon>
    </lineage>
</organism>
<dbReference type="Gene3D" id="1.20.1250.20">
    <property type="entry name" value="MFS general substrate transporter like domains"/>
    <property type="match status" value="1"/>
</dbReference>
<dbReference type="InterPro" id="IPR011701">
    <property type="entry name" value="MFS"/>
</dbReference>
<feature type="domain" description="Major facilitator superfamily (MFS) profile" evidence="7">
    <location>
        <begin position="66"/>
        <end position="561"/>
    </location>
</feature>
<keyword evidence="3 6" id="KW-1133">Transmembrane helix</keyword>
<dbReference type="Proteomes" id="UP000225277">
    <property type="component" value="Unassembled WGS sequence"/>
</dbReference>
<evidence type="ECO:0000256" key="3">
    <source>
        <dbReference type="ARBA" id="ARBA00022989"/>
    </source>
</evidence>
<evidence type="ECO:0000313" key="8">
    <source>
        <dbReference type="EMBL" id="CZT22760.1"/>
    </source>
</evidence>
<evidence type="ECO:0000259" key="7">
    <source>
        <dbReference type="PROSITE" id="PS50850"/>
    </source>
</evidence>
<feature type="transmembrane region" description="Helical" evidence="6">
    <location>
        <begin position="131"/>
        <end position="150"/>
    </location>
</feature>
<dbReference type="PANTHER" id="PTHR23501">
    <property type="entry name" value="MAJOR FACILITATOR SUPERFAMILY"/>
    <property type="match status" value="1"/>
</dbReference>
<dbReference type="RefSeq" id="XP_023629484.1">
    <property type="nucleotide sequence ID" value="XM_023773716.1"/>
</dbReference>
<evidence type="ECO:0000256" key="5">
    <source>
        <dbReference type="SAM" id="MobiDB-lite"/>
    </source>
</evidence>
<feature type="transmembrane region" description="Helical" evidence="6">
    <location>
        <begin position="461"/>
        <end position="482"/>
    </location>
</feature>
<reference evidence="8 9" key="1">
    <citation type="submission" date="2016-03" db="EMBL/GenBank/DDBJ databases">
        <authorList>
            <person name="Ploux O."/>
        </authorList>
    </citation>
    <scope>NUCLEOTIDE SEQUENCE [LARGE SCALE GENOMIC DNA]</scope>
    <source>
        <strain evidence="8 9">URUG2</strain>
    </source>
</reference>
<feature type="transmembrane region" description="Helical" evidence="6">
    <location>
        <begin position="299"/>
        <end position="320"/>
    </location>
</feature>
<feature type="region of interest" description="Disordered" evidence="5">
    <location>
        <begin position="564"/>
        <end position="592"/>
    </location>
</feature>
<feature type="transmembrane region" description="Helical" evidence="6">
    <location>
        <begin position="63"/>
        <end position="89"/>
    </location>
</feature>
<proteinExistence type="predicted"/>
<dbReference type="InterPro" id="IPR036259">
    <property type="entry name" value="MFS_trans_sf"/>
</dbReference>
<dbReference type="CDD" id="cd17502">
    <property type="entry name" value="MFS_Azr1_MDR_like"/>
    <property type="match status" value="1"/>
</dbReference>
<sequence>MRSPESSFDARDGAQRSDTRNNDTSPENPAANNSVEREDRHNDNDDPTPQIPEPSSNITGWRLIITLLLLSLTAFVVSLDDTIVATAIPRITDDFHSIADVAWYGSAYLLTLGGMQLLFGKLYAIHSDKKIYTGSLCIFITGSTVCGTASSSVVMIFGRALAGVGAAGLVTGALIIIAHSAPLRLRPVYTSIVGSMTAVGSVAGPLLGGVITDRLSWRWCFYINLPIIGTLLALFLFLYRPRRRQQSPSSSGLLCGGSRLQRVLRYDPLGNLAFLFAVVCFQIALQWGGAQFSWHSPRVVALFVSSAVLLMIFAPVEWMMGQHATLNVRIARQRTVASSGALIALLGASYYSAIYYLPLWFQGVQGASPTHSGVLSIALLISMIVSSLLSAGLVSKTGYYNPFALAAPILAACGTGLLTTLEPDSGPGEYIGYQVLLGIGIGCGFHQPFIAVQAVLPEADVASGIGLIMCAEMLGGALGIAVSQKIFENQLVAFVNKSRPEIHASAILQTGATGLAALLPEKSSKEVAKAYSDAVTATFYLAAGLAAAGFVAACFMEWKNIKKTEGDDDDDRSKGEEIEIDETVKRPRELTV</sequence>
<gene>
    <name evidence="8" type="ORF">RCC_08465</name>
</gene>
<dbReference type="Pfam" id="PF07690">
    <property type="entry name" value="MFS_1"/>
    <property type="match status" value="1"/>
</dbReference>
<dbReference type="AlphaFoldDB" id="A0A2D3V797"/>
<feature type="compositionally biased region" description="Polar residues" evidence="5">
    <location>
        <begin position="22"/>
        <end position="34"/>
    </location>
</feature>
<feature type="transmembrane region" description="Helical" evidence="6">
    <location>
        <begin position="373"/>
        <end position="394"/>
    </location>
</feature>
<comment type="subcellular location">
    <subcellularLocation>
        <location evidence="1">Membrane</location>
        <topology evidence="1">Multi-pass membrane protein</topology>
    </subcellularLocation>
</comment>
<keyword evidence="4 6" id="KW-0472">Membrane</keyword>
<dbReference type="OrthoDB" id="10021397at2759"/>
<feature type="compositionally biased region" description="Basic and acidic residues" evidence="5">
    <location>
        <begin position="8"/>
        <end position="21"/>
    </location>
</feature>
<keyword evidence="9" id="KW-1185">Reference proteome</keyword>
<feature type="transmembrane region" description="Helical" evidence="6">
    <location>
        <begin position="403"/>
        <end position="421"/>
    </location>
</feature>
<accession>A0A2D3V797</accession>
<dbReference type="Gene3D" id="1.20.1720.10">
    <property type="entry name" value="Multidrug resistance protein D"/>
    <property type="match status" value="1"/>
</dbReference>
<name>A0A2D3V797_9PEZI</name>
<feature type="transmembrane region" description="Helical" evidence="6">
    <location>
        <begin position="269"/>
        <end position="287"/>
    </location>
</feature>
<evidence type="ECO:0000256" key="4">
    <source>
        <dbReference type="ARBA" id="ARBA00023136"/>
    </source>
</evidence>
<dbReference type="FunFam" id="1.20.1250.20:FF:000196">
    <property type="entry name" value="MFS toxin efflux pump (AflT)"/>
    <property type="match status" value="1"/>
</dbReference>
<feature type="transmembrane region" description="Helical" evidence="6">
    <location>
        <begin position="101"/>
        <end position="119"/>
    </location>
</feature>
<evidence type="ECO:0000256" key="6">
    <source>
        <dbReference type="SAM" id="Phobius"/>
    </source>
</evidence>
<dbReference type="GO" id="GO:0022857">
    <property type="term" value="F:transmembrane transporter activity"/>
    <property type="evidence" value="ECO:0007669"/>
    <property type="project" value="InterPro"/>
</dbReference>
<dbReference type="PANTHER" id="PTHR23501:SF198">
    <property type="entry name" value="AZOLE RESISTANCE PROTEIN 1-RELATED"/>
    <property type="match status" value="1"/>
</dbReference>
<feature type="transmembrane region" description="Helical" evidence="6">
    <location>
        <begin position="539"/>
        <end position="556"/>
    </location>
</feature>
<feature type="compositionally biased region" description="Basic and acidic residues" evidence="5">
    <location>
        <begin position="35"/>
        <end position="44"/>
    </location>
</feature>
<evidence type="ECO:0000256" key="2">
    <source>
        <dbReference type="ARBA" id="ARBA00022692"/>
    </source>
</evidence>
<feature type="transmembrane region" description="Helical" evidence="6">
    <location>
        <begin position="188"/>
        <end position="207"/>
    </location>
</feature>
<feature type="transmembrane region" description="Helical" evidence="6">
    <location>
        <begin position="219"/>
        <end position="239"/>
    </location>
</feature>
<evidence type="ECO:0000313" key="9">
    <source>
        <dbReference type="Proteomes" id="UP000225277"/>
    </source>
</evidence>
<keyword evidence="2 6" id="KW-0812">Transmembrane</keyword>
<dbReference type="PROSITE" id="PS50850">
    <property type="entry name" value="MFS"/>
    <property type="match status" value="1"/>
</dbReference>
<feature type="transmembrane region" description="Helical" evidence="6">
    <location>
        <begin position="156"/>
        <end position="176"/>
    </location>
</feature>
<dbReference type="PRINTS" id="PR01036">
    <property type="entry name" value="TCRTETB"/>
</dbReference>
<dbReference type="GO" id="GO:0005886">
    <property type="term" value="C:plasma membrane"/>
    <property type="evidence" value="ECO:0007669"/>
    <property type="project" value="TreeGrafter"/>
</dbReference>
<dbReference type="SUPFAM" id="SSF103473">
    <property type="entry name" value="MFS general substrate transporter"/>
    <property type="match status" value="1"/>
</dbReference>
<dbReference type="InterPro" id="IPR020846">
    <property type="entry name" value="MFS_dom"/>
</dbReference>
<dbReference type="EMBL" id="FJUY01000014">
    <property type="protein sequence ID" value="CZT22760.1"/>
    <property type="molecule type" value="Genomic_DNA"/>
</dbReference>